<accession>A0A067SVC9</accession>
<evidence type="ECO:0000313" key="2">
    <source>
        <dbReference type="Proteomes" id="UP000027222"/>
    </source>
</evidence>
<dbReference type="EMBL" id="KL142382">
    <property type="protein sequence ID" value="KDR74885.1"/>
    <property type="molecule type" value="Genomic_DNA"/>
</dbReference>
<proteinExistence type="predicted"/>
<protein>
    <submittedName>
        <fullName evidence="1">Uncharacterized protein</fullName>
    </submittedName>
</protein>
<keyword evidence="2" id="KW-1185">Reference proteome</keyword>
<dbReference type="HOGENOM" id="CLU_1165890_0_0_1"/>
<dbReference type="AlphaFoldDB" id="A0A067SVC9"/>
<reference evidence="2" key="1">
    <citation type="journal article" date="2014" name="Proc. Natl. Acad. Sci. U.S.A.">
        <title>Extensive sampling of basidiomycete genomes demonstrates inadequacy of the white-rot/brown-rot paradigm for wood decay fungi.</title>
        <authorList>
            <person name="Riley R."/>
            <person name="Salamov A.A."/>
            <person name="Brown D.W."/>
            <person name="Nagy L.G."/>
            <person name="Floudas D."/>
            <person name="Held B.W."/>
            <person name="Levasseur A."/>
            <person name="Lombard V."/>
            <person name="Morin E."/>
            <person name="Otillar R."/>
            <person name="Lindquist E.A."/>
            <person name="Sun H."/>
            <person name="LaButti K.M."/>
            <person name="Schmutz J."/>
            <person name="Jabbour D."/>
            <person name="Luo H."/>
            <person name="Baker S.E."/>
            <person name="Pisabarro A.G."/>
            <person name="Walton J.D."/>
            <person name="Blanchette R.A."/>
            <person name="Henrissat B."/>
            <person name="Martin F."/>
            <person name="Cullen D."/>
            <person name="Hibbett D.S."/>
            <person name="Grigoriev I.V."/>
        </authorList>
    </citation>
    <scope>NUCLEOTIDE SEQUENCE [LARGE SCALE GENOMIC DNA]</scope>
    <source>
        <strain evidence="2">CBS 339.88</strain>
    </source>
</reference>
<evidence type="ECO:0000313" key="1">
    <source>
        <dbReference type="EMBL" id="KDR74885.1"/>
    </source>
</evidence>
<gene>
    <name evidence="1" type="ORF">GALMADRAFT_566112</name>
</gene>
<name>A0A067SVC9_GALM3</name>
<organism evidence="1 2">
    <name type="scientific">Galerina marginata (strain CBS 339.88)</name>
    <dbReference type="NCBI Taxonomy" id="685588"/>
    <lineage>
        <taxon>Eukaryota</taxon>
        <taxon>Fungi</taxon>
        <taxon>Dikarya</taxon>
        <taxon>Basidiomycota</taxon>
        <taxon>Agaricomycotina</taxon>
        <taxon>Agaricomycetes</taxon>
        <taxon>Agaricomycetidae</taxon>
        <taxon>Agaricales</taxon>
        <taxon>Agaricineae</taxon>
        <taxon>Strophariaceae</taxon>
        <taxon>Galerina</taxon>
    </lineage>
</organism>
<sequence>MPVISTFRFATFLAASPMLDKEGSIHRLQLAILLRGPQYATSFSLPTFALSLPLPSPSHFSLNHVTRIIESRGPPMIVVLEEAAGLVNDTSTTLPIPTHVQYIASRIRYSESEEASAAHIRPRSRYCSSHPRANRPSGLSFRLCHLRYSCTWTWSCCQRPFRTRRFFSHGNEDVHDMLPVGVDSHVQMRRTSKSNPPTHGEHFLWEGFDVDLVVDWSCGLLRVLTSPLLLLRYGFGTG</sequence>
<dbReference type="Proteomes" id="UP000027222">
    <property type="component" value="Unassembled WGS sequence"/>
</dbReference>